<keyword evidence="3" id="KW-1185">Reference proteome</keyword>
<evidence type="ECO:0000313" key="3">
    <source>
        <dbReference type="Proteomes" id="UP000198761"/>
    </source>
</evidence>
<gene>
    <name evidence="2" type="ORF">SAMN04488103_11618</name>
</gene>
<reference evidence="2 3" key="1">
    <citation type="submission" date="2016-10" db="EMBL/GenBank/DDBJ databases">
        <authorList>
            <person name="de Groot N.N."/>
        </authorList>
    </citation>
    <scope>NUCLEOTIDE SEQUENCE [LARGE SCALE GENOMIC DNA]</scope>
    <source>
        <strain evidence="2 3">DSM 3857</strain>
    </source>
</reference>
<dbReference type="OrthoDB" id="8373799at2"/>
<sequence length="104" mass="10893">MYITLSPIRMDTTLSLHRAGDVLTINGTDYDFTPLAEGAVLPRAAVACPWLASDVTREGGVIRLTLILPHGAEAGPARLHPAPLDLTGDGPVLLPADGPEETAQ</sequence>
<dbReference type="EMBL" id="FOCE01000016">
    <property type="protein sequence ID" value="SEO23827.1"/>
    <property type="molecule type" value="Genomic_DNA"/>
</dbReference>
<dbReference type="STRING" id="933059.SAMN04488103_11618"/>
<dbReference type="Proteomes" id="UP000198761">
    <property type="component" value="Unassembled WGS sequence"/>
</dbReference>
<protein>
    <submittedName>
        <fullName evidence="2">Uncharacterized protein</fullName>
    </submittedName>
</protein>
<evidence type="ECO:0000313" key="2">
    <source>
        <dbReference type="EMBL" id="SEO23827.1"/>
    </source>
</evidence>
<organism evidence="2 3">
    <name type="scientific">Gemmobacter aquatilis</name>
    <dbReference type="NCBI Taxonomy" id="933059"/>
    <lineage>
        <taxon>Bacteria</taxon>
        <taxon>Pseudomonadati</taxon>
        <taxon>Pseudomonadota</taxon>
        <taxon>Alphaproteobacteria</taxon>
        <taxon>Rhodobacterales</taxon>
        <taxon>Paracoccaceae</taxon>
        <taxon>Gemmobacter</taxon>
    </lineage>
</organism>
<accession>A0A1H8N2I9</accession>
<proteinExistence type="predicted"/>
<name>A0A1H8N2I9_9RHOB</name>
<feature type="region of interest" description="Disordered" evidence="1">
    <location>
        <begin position="79"/>
        <end position="104"/>
    </location>
</feature>
<dbReference type="AlphaFoldDB" id="A0A1H8N2I9"/>
<evidence type="ECO:0000256" key="1">
    <source>
        <dbReference type="SAM" id="MobiDB-lite"/>
    </source>
</evidence>
<dbReference type="RefSeq" id="WP_091303557.1">
    <property type="nucleotide sequence ID" value="NZ_FOCE01000016.1"/>
</dbReference>